<keyword evidence="6 7" id="KW-0472">Membrane</keyword>
<dbReference type="SUPFAM" id="SSF161098">
    <property type="entry name" value="MetI-like"/>
    <property type="match status" value="1"/>
</dbReference>
<dbReference type="InterPro" id="IPR000515">
    <property type="entry name" value="MetI-like"/>
</dbReference>
<comment type="caution">
    <text evidence="9">The sequence shown here is derived from an EMBL/GenBank/DDBJ whole genome shotgun (WGS) entry which is preliminary data.</text>
</comment>
<dbReference type="EMBL" id="BSTK01000004">
    <property type="protein sequence ID" value="GLY85269.1"/>
    <property type="molecule type" value="Genomic_DNA"/>
</dbReference>
<comment type="subcellular location">
    <subcellularLocation>
        <location evidence="1 7">Cell membrane</location>
        <topology evidence="1 7">Multi-pass membrane protein</topology>
    </subcellularLocation>
</comment>
<evidence type="ECO:0000256" key="6">
    <source>
        <dbReference type="ARBA" id="ARBA00023136"/>
    </source>
</evidence>
<keyword evidence="4 7" id="KW-0812">Transmembrane</keyword>
<feature type="transmembrane region" description="Helical" evidence="7">
    <location>
        <begin position="130"/>
        <end position="156"/>
    </location>
</feature>
<dbReference type="PANTHER" id="PTHR43163">
    <property type="entry name" value="DIPEPTIDE TRANSPORT SYSTEM PERMEASE PROTEIN DPPB-RELATED"/>
    <property type="match status" value="1"/>
</dbReference>
<dbReference type="AlphaFoldDB" id="A0A9W6VZE5"/>
<evidence type="ECO:0000256" key="5">
    <source>
        <dbReference type="ARBA" id="ARBA00022989"/>
    </source>
</evidence>
<feature type="transmembrane region" description="Helical" evidence="7">
    <location>
        <begin position="227"/>
        <end position="256"/>
    </location>
</feature>
<dbReference type="Pfam" id="PF19300">
    <property type="entry name" value="BPD_transp_1_N"/>
    <property type="match status" value="1"/>
</dbReference>
<feature type="transmembrane region" description="Helical" evidence="7">
    <location>
        <begin position="95"/>
        <end position="118"/>
    </location>
</feature>
<name>A0A9W6VZE5_9ACTN</name>
<evidence type="ECO:0000256" key="3">
    <source>
        <dbReference type="ARBA" id="ARBA00022475"/>
    </source>
</evidence>
<evidence type="ECO:0000256" key="7">
    <source>
        <dbReference type="RuleBase" id="RU363032"/>
    </source>
</evidence>
<feature type="domain" description="ABC transmembrane type-1" evidence="8">
    <location>
        <begin position="95"/>
        <end position="292"/>
    </location>
</feature>
<keyword evidence="5 7" id="KW-1133">Transmembrane helix</keyword>
<reference evidence="9" key="1">
    <citation type="submission" date="2023-03" db="EMBL/GenBank/DDBJ databases">
        <title>Actinoallomurus iriomotensis NBRC 103684.</title>
        <authorList>
            <person name="Ichikawa N."/>
            <person name="Sato H."/>
            <person name="Tonouchi N."/>
        </authorList>
    </citation>
    <scope>NUCLEOTIDE SEQUENCE</scope>
    <source>
        <strain evidence="9">NBRC 103684</strain>
    </source>
</reference>
<dbReference type="CDD" id="cd06261">
    <property type="entry name" value="TM_PBP2"/>
    <property type="match status" value="1"/>
</dbReference>
<sequence>MGAFVAKRLGQAVIVAWGALTLVFIIVRVVPGDPAKLILGPDASADQLKHVRSDFGLDHPLWRQYLEHLGGVLHGDLGDSWRLGGSALGDTLERFPATLTLSLVALVLTILLGFPLGMLCARRPGKVLDLLVSTGSLVGQAVPSFWLGIVLILLFARELGWLPATADGSFAGVLLPAFTLALPFIGWLARLVRNGALEEGAKDYVRTARAKGVPEGLVQYVHVGRNIAVPVVTVLGLLMGNFIANAVIIEVVFSWPGIGSLMVDAITNRDYAVVEAAVLTMTVSYIALNLLVDVVYFALDPRLTPENA</sequence>
<organism evidence="9 10">
    <name type="scientific">Actinoallomurus iriomotensis</name>
    <dbReference type="NCBI Taxonomy" id="478107"/>
    <lineage>
        <taxon>Bacteria</taxon>
        <taxon>Bacillati</taxon>
        <taxon>Actinomycetota</taxon>
        <taxon>Actinomycetes</taxon>
        <taxon>Streptosporangiales</taxon>
        <taxon>Thermomonosporaceae</taxon>
        <taxon>Actinoallomurus</taxon>
    </lineage>
</organism>
<dbReference type="GO" id="GO:0005886">
    <property type="term" value="C:plasma membrane"/>
    <property type="evidence" value="ECO:0007669"/>
    <property type="project" value="UniProtKB-SubCell"/>
</dbReference>
<feature type="transmembrane region" description="Helical" evidence="7">
    <location>
        <begin position="168"/>
        <end position="189"/>
    </location>
</feature>
<evidence type="ECO:0000256" key="2">
    <source>
        <dbReference type="ARBA" id="ARBA00022448"/>
    </source>
</evidence>
<gene>
    <name evidence="9" type="ORF">Airi02_031980</name>
</gene>
<evidence type="ECO:0000256" key="1">
    <source>
        <dbReference type="ARBA" id="ARBA00004651"/>
    </source>
</evidence>
<keyword evidence="10" id="KW-1185">Reference proteome</keyword>
<accession>A0A9W6VZE5</accession>
<keyword evidence="2 7" id="KW-0813">Transport</keyword>
<dbReference type="InterPro" id="IPR045621">
    <property type="entry name" value="BPD_transp_1_N"/>
</dbReference>
<dbReference type="Pfam" id="PF00528">
    <property type="entry name" value="BPD_transp_1"/>
    <property type="match status" value="1"/>
</dbReference>
<evidence type="ECO:0000256" key="4">
    <source>
        <dbReference type="ARBA" id="ARBA00022692"/>
    </source>
</evidence>
<evidence type="ECO:0000313" key="9">
    <source>
        <dbReference type="EMBL" id="GLY85269.1"/>
    </source>
</evidence>
<feature type="transmembrane region" description="Helical" evidence="7">
    <location>
        <begin position="12"/>
        <end position="30"/>
    </location>
</feature>
<dbReference type="PROSITE" id="PS50928">
    <property type="entry name" value="ABC_TM1"/>
    <property type="match status" value="1"/>
</dbReference>
<keyword evidence="3" id="KW-1003">Cell membrane</keyword>
<feature type="transmembrane region" description="Helical" evidence="7">
    <location>
        <begin position="276"/>
        <end position="299"/>
    </location>
</feature>
<dbReference type="Proteomes" id="UP001165074">
    <property type="component" value="Unassembled WGS sequence"/>
</dbReference>
<dbReference type="RefSeq" id="WP_285572092.1">
    <property type="nucleotide sequence ID" value="NZ_BSTK01000004.1"/>
</dbReference>
<dbReference type="PANTHER" id="PTHR43163:SF6">
    <property type="entry name" value="DIPEPTIDE TRANSPORT SYSTEM PERMEASE PROTEIN DPPB-RELATED"/>
    <property type="match status" value="1"/>
</dbReference>
<dbReference type="Gene3D" id="1.10.3720.10">
    <property type="entry name" value="MetI-like"/>
    <property type="match status" value="1"/>
</dbReference>
<dbReference type="InterPro" id="IPR035906">
    <property type="entry name" value="MetI-like_sf"/>
</dbReference>
<evidence type="ECO:0000313" key="10">
    <source>
        <dbReference type="Proteomes" id="UP001165074"/>
    </source>
</evidence>
<protein>
    <submittedName>
        <fullName evidence="9">Glutathione ABC transporter permease</fullName>
    </submittedName>
</protein>
<proteinExistence type="inferred from homology"/>
<comment type="similarity">
    <text evidence="7">Belongs to the binding-protein-dependent transport system permease family.</text>
</comment>
<evidence type="ECO:0000259" key="8">
    <source>
        <dbReference type="PROSITE" id="PS50928"/>
    </source>
</evidence>
<dbReference type="GO" id="GO:0071916">
    <property type="term" value="F:dipeptide transmembrane transporter activity"/>
    <property type="evidence" value="ECO:0007669"/>
    <property type="project" value="TreeGrafter"/>
</dbReference>